<reference evidence="2" key="1">
    <citation type="submission" date="2024-05" db="EMBL/GenBank/DDBJ databases">
        <title>30 novel species of actinomycetes from the DSMZ collection.</title>
        <authorList>
            <person name="Nouioui I."/>
        </authorList>
    </citation>
    <scope>NUCLEOTIDE SEQUENCE</scope>
    <source>
        <strain evidence="2">DSM 41529</strain>
    </source>
</reference>
<keyword evidence="3" id="KW-1185">Reference proteome</keyword>
<feature type="domain" description="HTH cro/C1-type" evidence="1">
    <location>
        <begin position="12"/>
        <end position="66"/>
    </location>
</feature>
<dbReference type="Pfam" id="PF01381">
    <property type="entry name" value="HTH_3"/>
    <property type="match status" value="1"/>
</dbReference>
<dbReference type="SUPFAM" id="SSF47413">
    <property type="entry name" value="lambda repressor-like DNA-binding domains"/>
    <property type="match status" value="1"/>
</dbReference>
<dbReference type="PROSITE" id="PS50943">
    <property type="entry name" value="HTH_CROC1"/>
    <property type="match status" value="1"/>
</dbReference>
<dbReference type="Gene3D" id="1.10.260.40">
    <property type="entry name" value="lambda repressor-like DNA-binding domains"/>
    <property type="match status" value="1"/>
</dbReference>
<protein>
    <submittedName>
        <fullName evidence="2">Helix-turn-helix transcriptional regulator</fullName>
    </submittedName>
</protein>
<dbReference type="Proteomes" id="UP001180754">
    <property type="component" value="Unassembled WGS sequence"/>
</dbReference>
<dbReference type="SMART" id="SM00530">
    <property type="entry name" value="HTH_XRE"/>
    <property type="match status" value="1"/>
</dbReference>
<comment type="caution">
    <text evidence="2">The sequence shown here is derived from an EMBL/GenBank/DDBJ whole genome shotgun (WGS) entry which is preliminary data.</text>
</comment>
<gene>
    <name evidence="2" type="ORF">RND15_43200</name>
</gene>
<proteinExistence type="predicted"/>
<organism evidence="2 3">
    <name type="scientific">Streptomyces lonegramiae</name>
    <dbReference type="NCBI Taxonomy" id="3075524"/>
    <lineage>
        <taxon>Bacteria</taxon>
        <taxon>Bacillati</taxon>
        <taxon>Actinomycetota</taxon>
        <taxon>Actinomycetes</taxon>
        <taxon>Kitasatosporales</taxon>
        <taxon>Streptomycetaceae</taxon>
        <taxon>Streptomyces</taxon>
    </lineage>
</organism>
<dbReference type="RefSeq" id="WP_311729985.1">
    <property type="nucleotide sequence ID" value="NZ_JAVRFD010000034.1"/>
</dbReference>
<dbReference type="InterPro" id="IPR010982">
    <property type="entry name" value="Lambda_DNA-bd_dom_sf"/>
</dbReference>
<dbReference type="InterPro" id="IPR001387">
    <property type="entry name" value="Cro/C1-type_HTH"/>
</dbReference>
<sequence>MSTTELAPGANVAVLRKERGWSQIHTARKAAVSVSLLSKIEVGDRTLTPAVAAALARAFGVTMDEVLGRVPVTQEDQARLSSLRAAIRDYDLPDRRPVEEPRMGAALEAAGRYRDAVDVVGLKKLLPSLLRDATAHAHAANTAEAWMTLAEVYSSVSRYPS</sequence>
<accession>A0ABU2XVA9</accession>
<dbReference type="CDD" id="cd00093">
    <property type="entry name" value="HTH_XRE"/>
    <property type="match status" value="1"/>
</dbReference>
<name>A0ABU2XVA9_9ACTN</name>
<evidence type="ECO:0000313" key="3">
    <source>
        <dbReference type="Proteomes" id="UP001180754"/>
    </source>
</evidence>
<evidence type="ECO:0000313" key="2">
    <source>
        <dbReference type="EMBL" id="MDT0549422.1"/>
    </source>
</evidence>
<dbReference type="EMBL" id="JAVRFD010000034">
    <property type="protein sequence ID" value="MDT0549422.1"/>
    <property type="molecule type" value="Genomic_DNA"/>
</dbReference>
<evidence type="ECO:0000259" key="1">
    <source>
        <dbReference type="PROSITE" id="PS50943"/>
    </source>
</evidence>